<reference evidence="2 3" key="1">
    <citation type="submission" date="2022-04" db="EMBL/GenBank/DDBJ databases">
        <title>Positive selection, recombination, and allopatry shape intraspecific diversity of widespread and dominant cyanobacteria.</title>
        <authorList>
            <person name="Wei J."/>
            <person name="Shu W."/>
            <person name="Hu C."/>
        </authorList>
    </citation>
    <scope>NUCLEOTIDE SEQUENCE [LARGE SCALE GENOMIC DNA]</scope>
    <source>
        <strain evidence="2 3">AS-A4</strain>
    </source>
</reference>
<evidence type="ECO:0000313" key="3">
    <source>
        <dbReference type="Proteomes" id="UP001476950"/>
    </source>
</evidence>
<accession>A0ABV0KRG3</accession>
<organism evidence="2 3">
    <name type="scientific">Stenomitos frigidus AS-A4</name>
    <dbReference type="NCBI Taxonomy" id="2933935"/>
    <lineage>
        <taxon>Bacteria</taxon>
        <taxon>Bacillati</taxon>
        <taxon>Cyanobacteriota</taxon>
        <taxon>Cyanophyceae</taxon>
        <taxon>Leptolyngbyales</taxon>
        <taxon>Leptolyngbyaceae</taxon>
        <taxon>Stenomitos</taxon>
    </lineage>
</organism>
<gene>
    <name evidence="2" type="ORF">NDI38_25960</name>
</gene>
<evidence type="ECO:0000256" key="1">
    <source>
        <dbReference type="SAM" id="MobiDB-lite"/>
    </source>
</evidence>
<comment type="caution">
    <text evidence="2">The sequence shown here is derived from an EMBL/GenBank/DDBJ whole genome shotgun (WGS) entry which is preliminary data.</text>
</comment>
<evidence type="ECO:0000313" key="2">
    <source>
        <dbReference type="EMBL" id="MEP1061821.1"/>
    </source>
</evidence>
<feature type="compositionally biased region" description="Polar residues" evidence="1">
    <location>
        <begin position="411"/>
        <end position="420"/>
    </location>
</feature>
<protein>
    <submittedName>
        <fullName evidence="2">Uncharacterized protein</fullName>
    </submittedName>
</protein>
<proteinExistence type="predicted"/>
<sequence length="420" mass="47225">MPLDLLAQIADLTLGDLNQSNSPEVYDLVKGCRKERAIQSQFYDSSRNEIGKLVGDRIRAVGACEFNDKRIRQHLQELKRGTDAARNQYGVESYEFRSACARYLNDLSCYSAIRLDCRAVPYQGEIWVYRPPYKTQSSGRITHRKGGLQSASKKMQAAAFYGIPGYWNGDMPASQPKGMIQLMKQAGVDASWLETYTNKLNGKHIVAKKIGITAQTWKNCLNPMLMGTFIPNLGETTRKGFVGLGKKILIHRRSAEVMPEVPAIVNQLLRAFKFDGEQAYEAYERLYNETEALIKALHEYHLYIKTKVIAEAKSCPRYGPYVTNQAEAKLFLNDLEGDKVAKVAAHLLQGREAAFMAAIYKLGKKYNYTIHQDMHDGAIFSGRIPAEAMEEARQISSVEGSIEEKPFDNPQEMTKANQAA</sequence>
<dbReference type="Proteomes" id="UP001476950">
    <property type="component" value="Unassembled WGS sequence"/>
</dbReference>
<dbReference type="EMBL" id="JAMPLM010000045">
    <property type="protein sequence ID" value="MEP1061821.1"/>
    <property type="molecule type" value="Genomic_DNA"/>
</dbReference>
<keyword evidence="3" id="KW-1185">Reference proteome</keyword>
<feature type="region of interest" description="Disordered" evidence="1">
    <location>
        <begin position="398"/>
        <end position="420"/>
    </location>
</feature>
<name>A0ABV0KRG3_9CYAN</name>